<protein>
    <submittedName>
        <fullName evidence="1">Unnamed protein product</fullName>
    </submittedName>
</protein>
<proteinExistence type="predicted"/>
<comment type="caution">
    <text evidence="1">The sequence shown here is derived from an EMBL/GenBank/DDBJ whole genome shotgun (WGS) entry which is preliminary data.</text>
</comment>
<dbReference type="EMBL" id="BSXV01000304">
    <property type="protein sequence ID" value="GME88521.1"/>
    <property type="molecule type" value="Genomic_DNA"/>
</dbReference>
<keyword evidence="2" id="KW-1185">Reference proteome</keyword>
<accession>A0ACB5TH60</accession>
<dbReference type="Proteomes" id="UP001165101">
    <property type="component" value="Unassembled WGS sequence"/>
</dbReference>
<reference evidence="1" key="1">
    <citation type="submission" date="2023-04" db="EMBL/GenBank/DDBJ databases">
        <title>Candida boidinii NBRC 1967.</title>
        <authorList>
            <person name="Ichikawa N."/>
            <person name="Sato H."/>
            <person name="Tonouchi N."/>
        </authorList>
    </citation>
    <scope>NUCLEOTIDE SEQUENCE</scope>
    <source>
        <strain evidence="1">NBRC 1967</strain>
    </source>
</reference>
<organism evidence="1 2">
    <name type="scientific">Candida boidinii</name>
    <name type="common">Yeast</name>
    <dbReference type="NCBI Taxonomy" id="5477"/>
    <lineage>
        <taxon>Eukaryota</taxon>
        <taxon>Fungi</taxon>
        <taxon>Dikarya</taxon>
        <taxon>Ascomycota</taxon>
        <taxon>Saccharomycotina</taxon>
        <taxon>Pichiomycetes</taxon>
        <taxon>Pichiales</taxon>
        <taxon>Pichiaceae</taxon>
        <taxon>Ogataea</taxon>
        <taxon>Ogataea/Candida clade</taxon>
    </lineage>
</organism>
<evidence type="ECO:0000313" key="1">
    <source>
        <dbReference type="EMBL" id="GME88521.1"/>
    </source>
</evidence>
<sequence length="1181" mass="132118">MSIDNFNHGISSNSNTNSNVNSNTNSNTNSNANSLDNLINDDSEISIADFNPLAKLEKSTIKSNNTNNFFNNTSSTFISNENINNDNSYNISDIRKNRESKISIISTDSISSTGRLLDKLGLDDDDDDEDEQEYLNDSCNNNRNSIDYSNNQNTSFDSQKSEPANKFKSLRNILLFNKTNENKDSAIESAIAMGSKIHTVNSSKSIKTGFYQNERKSIHAELTSNESNDEINNIINNQDYDINNNNNNNIYYNNEFKNFIPSHQKNNESISTLLDSSFNNDNNEEPLQNSSFNESFEIQDDEESLQDHINLPRNNANNANNAYTANNNVDPRSRSDSRTDSITDSISDSISDSRSFEYGDEAKDDNTDINTNNNLYKIVTPVNYNNNFQDLNNNSSNFDSHENNTTRDLKINIDNSDKDKDRQFSNHSYSLSNPVDIISLTRKPHTKGPRSPLTKSFHQGFYHVTAPQNYVANVVDEIPNSPVSKKSIFSTSSSSSNTESAFSSSAQQIASSPSSSASNLENSNSNNNTHNNQRQNYKDQQLQQQLQQRYRKLHSHQPSNSSVPEQIHRQYHQMALFRQMSPSSARSVNTNHSHSSSQSSTSSSSIDRIDSRFDSLNSKTDSLTNSINTNNSINSNDNGNNTINNIPPPKLNQISRTSSNSSLNKHIRQSHSFSNSEFSPFDNPEPPFNNEKVFNTPPNTSSLSYQQPTNINYPNHSHHKSMPVPLNQYNNQEQARHQHQSSQQQLQYQQKESLQTYQYPSPTGKIIPQSIPYVPRYPHARTHSSSTVSTTPSSMSSSVGNNQPSAVSSTNTTISPQNVRIFNHSANDMNPQSKHYRSDSTEGTRLVNQLRPSSGAVSPSPAFAFNMGHPIVPRNGSPIIAQNLPPPQSNLSLSHNSVDLNINSKYDRIPPAGSLSDHHHQHRQQNSINDFDGFQYPSPEYSNPPSIPLTPPSSKSTFTASEIKPIDTLSEKINTDNIPNILTPEQQVAMAISLRKSGKSKEATYALYLASKQGSKEAMLLYGLSLRYGYGVPKDPRKSFKYLCKAGDIDPSKSYSFNINPKELDAAKLISTSNDTVSSALFEIGQSFMNGWGVKINELQGLEFIEKSASLGYVDAMCESGSLWTKPLKVSNQNQNLSNANENQLVRQKDLWRAATWFRLAEKCGANIIENSWIYKQKYMQ</sequence>
<gene>
    <name evidence="1" type="ORF">Cboi01_000094600</name>
</gene>
<name>A0ACB5TH60_CANBO</name>
<evidence type="ECO:0000313" key="2">
    <source>
        <dbReference type="Proteomes" id="UP001165101"/>
    </source>
</evidence>